<protein>
    <submittedName>
        <fullName evidence="2">Uncharacterized protein</fullName>
    </submittedName>
</protein>
<accession>A0A8R1TWU0</accession>
<dbReference type="OMA" id="CPKSIFD"/>
<evidence type="ECO:0000313" key="3">
    <source>
        <dbReference type="Proteomes" id="UP000024404"/>
    </source>
</evidence>
<keyword evidence="1" id="KW-0472">Membrane</keyword>
<feature type="transmembrane region" description="Helical" evidence="1">
    <location>
        <begin position="84"/>
        <end position="110"/>
    </location>
</feature>
<name>A0A8R1TWU0_ONCVO</name>
<dbReference type="AlphaFoldDB" id="A0A8R1TWU0"/>
<keyword evidence="3" id="KW-1185">Reference proteome</keyword>
<organism evidence="2 3">
    <name type="scientific">Onchocerca volvulus</name>
    <dbReference type="NCBI Taxonomy" id="6282"/>
    <lineage>
        <taxon>Eukaryota</taxon>
        <taxon>Metazoa</taxon>
        <taxon>Ecdysozoa</taxon>
        <taxon>Nematoda</taxon>
        <taxon>Chromadorea</taxon>
        <taxon>Rhabditida</taxon>
        <taxon>Spirurina</taxon>
        <taxon>Spiruromorpha</taxon>
        <taxon>Filarioidea</taxon>
        <taxon>Onchocercidae</taxon>
        <taxon>Onchocerca</taxon>
    </lineage>
</organism>
<dbReference type="EMBL" id="CMVM020000188">
    <property type="status" value="NOT_ANNOTATED_CDS"/>
    <property type="molecule type" value="Genomic_DNA"/>
</dbReference>
<reference evidence="3" key="1">
    <citation type="submission" date="2013-10" db="EMBL/GenBank/DDBJ databases">
        <title>Genome sequencing of Onchocerca volvulus.</title>
        <authorList>
            <person name="Cotton J."/>
            <person name="Tsai J."/>
            <person name="Stanley E."/>
            <person name="Tracey A."/>
            <person name="Holroyd N."/>
            <person name="Lustigman S."/>
            <person name="Berriman M."/>
        </authorList>
    </citation>
    <scope>NUCLEOTIDE SEQUENCE</scope>
</reference>
<reference evidence="2" key="2">
    <citation type="submission" date="2022-06" db="UniProtKB">
        <authorList>
            <consortium name="EnsemblMetazoa"/>
        </authorList>
    </citation>
    <scope>IDENTIFICATION</scope>
</reference>
<dbReference type="EnsemblMetazoa" id="OVOC7123.1">
    <property type="protein sequence ID" value="OVOC7123.1"/>
    <property type="gene ID" value="WBGene00243932"/>
</dbReference>
<evidence type="ECO:0000313" key="2">
    <source>
        <dbReference type="EnsemblMetazoa" id="OVOC7123.1"/>
    </source>
</evidence>
<dbReference type="Proteomes" id="UP000024404">
    <property type="component" value="Unassembled WGS sequence"/>
</dbReference>
<keyword evidence="1" id="KW-1133">Transmembrane helix</keyword>
<proteinExistence type="predicted"/>
<keyword evidence="1" id="KW-0812">Transmembrane</keyword>
<evidence type="ECO:0000256" key="1">
    <source>
        <dbReference type="SAM" id="Phobius"/>
    </source>
</evidence>
<sequence>MDNETIFAYREKIAVTEHSIATVTAVITDNWSQSWDDAIIKFFENSTNNGSSEINASPTATFTNSTFQNFFNAINSWNIFDIPWLIWIIIAVGTSLIIVVLIIIITCLILNKKWMLCCPKSIFDRQDDLRMMRQNSASNLDPYRRPPLPPINHKDISENDFHSNFLLSRRLESSKTMESHLSTQAEKAEHMSMLVDAQDGNGNNLFGINMTGIRGIPVMPIQSDERRPLPVPPPGCLNQL</sequence>